<dbReference type="Pfam" id="PF10576">
    <property type="entry name" value="EndIII_4Fe-2S"/>
    <property type="match status" value="1"/>
</dbReference>
<reference evidence="11 12" key="1">
    <citation type="submission" date="2024-04" db="EMBL/GenBank/DDBJ databases">
        <title>A novel species isolated from cricket.</title>
        <authorList>
            <person name="Wang H.-C."/>
        </authorList>
    </citation>
    <scope>NUCLEOTIDE SEQUENCE [LARGE SCALE GENOMIC DNA]</scope>
    <source>
        <strain evidence="11 12">WL0021</strain>
    </source>
</reference>
<dbReference type="SUPFAM" id="SSF48150">
    <property type="entry name" value="DNA-glycosylase"/>
    <property type="match status" value="1"/>
</dbReference>
<dbReference type="Pfam" id="PF00730">
    <property type="entry name" value="HhH-GPD"/>
    <property type="match status" value="1"/>
</dbReference>
<dbReference type="InterPro" id="IPR004036">
    <property type="entry name" value="Endonuclease-III-like_CS2"/>
</dbReference>
<keyword evidence="8 9" id="KW-0326">Glycosidase</keyword>
<evidence type="ECO:0000313" key="12">
    <source>
        <dbReference type="Proteomes" id="UP001418637"/>
    </source>
</evidence>
<dbReference type="EMBL" id="JBBYXI010000001">
    <property type="protein sequence ID" value="MEN3929784.1"/>
    <property type="molecule type" value="Genomic_DNA"/>
</dbReference>
<keyword evidence="11" id="KW-0255">Endonuclease</keyword>
<keyword evidence="9 11" id="KW-0456">Lyase</keyword>
<dbReference type="InterPro" id="IPR005759">
    <property type="entry name" value="Nth"/>
</dbReference>
<dbReference type="HAMAP" id="MF_00942">
    <property type="entry name" value="Nth"/>
    <property type="match status" value="1"/>
</dbReference>
<dbReference type="InterPro" id="IPR023170">
    <property type="entry name" value="HhH_base_excis_C"/>
</dbReference>
<dbReference type="RefSeq" id="WP_346335769.1">
    <property type="nucleotide sequence ID" value="NZ_JBBYXI010000001.1"/>
</dbReference>
<keyword evidence="4 9" id="KW-0378">Hydrolase</keyword>
<evidence type="ECO:0000256" key="7">
    <source>
        <dbReference type="ARBA" id="ARBA00023204"/>
    </source>
</evidence>
<evidence type="ECO:0000256" key="5">
    <source>
        <dbReference type="ARBA" id="ARBA00023004"/>
    </source>
</evidence>
<keyword evidence="3 9" id="KW-0227">DNA damage</keyword>
<feature type="binding site" evidence="9">
    <location>
        <position position="204"/>
    </location>
    <ligand>
        <name>[4Fe-4S] cluster</name>
        <dbReference type="ChEBI" id="CHEBI:49883"/>
    </ligand>
</feature>
<dbReference type="GO" id="GO:0140078">
    <property type="term" value="F:class I DNA-(apurinic or apyrimidinic site) endonuclease activity"/>
    <property type="evidence" value="ECO:0007669"/>
    <property type="project" value="UniProtKB-EC"/>
</dbReference>
<accession>A0ABV0BFM9</accession>
<proteinExistence type="inferred from homology"/>
<keyword evidence="2 9" id="KW-0479">Metal-binding</keyword>
<dbReference type="CDD" id="cd00056">
    <property type="entry name" value="ENDO3c"/>
    <property type="match status" value="1"/>
</dbReference>
<evidence type="ECO:0000256" key="8">
    <source>
        <dbReference type="ARBA" id="ARBA00023295"/>
    </source>
</evidence>
<dbReference type="PIRSF" id="PIRSF001435">
    <property type="entry name" value="Nth"/>
    <property type="match status" value="1"/>
</dbReference>
<evidence type="ECO:0000256" key="1">
    <source>
        <dbReference type="ARBA" id="ARBA00022485"/>
    </source>
</evidence>
<keyword evidence="1 9" id="KW-0004">4Fe-4S</keyword>
<sequence length="236" mass="26562">MTKATPAVKTVDKKTVSEIFRRFQEQNPAPRSELEYTNSYTLLVAVALSAQATDVGVNKATQKLFPLADTPEKMLELGEDGLRECIRTINYFNTKAKNVIALSEKLIENFGGKVPMDIDALQTLPGVGKKTASVVMNVAFNVPRIAVDTHIFRVANRIPLVHTRTPLETQAPLEKLIPKEYLLHAHHWMILHGRYVCKARKPECARCIISDLCRYPAKDILLSRMQITRPGRQSQQ</sequence>
<protein>
    <recommendedName>
        <fullName evidence="9">Endonuclease III</fullName>
        <ecNumber evidence="9">4.2.99.18</ecNumber>
    </recommendedName>
    <alternativeName>
        <fullName evidence="9">DNA-(apurinic or apyrimidinic site) lyase</fullName>
    </alternativeName>
</protein>
<evidence type="ECO:0000256" key="4">
    <source>
        <dbReference type="ARBA" id="ARBA00022801"/>
    </source>
</evidence>
<evidence type="ECO:0000256" key="3">
    <source>
        <dbReference type="ARBA" id="ARBA00022763"/>
    </source>
</evidence>
<feature type="binding site" evidence="9">
    <location>
        <position position="207"/>
    </location>
    <ligand>
        <name>[4Fe-4S] cluster</name>
        <dbReference type="ChEBI" id="CHEBI:49883"/>
    </ligand>
</feature>
<comment type="similarity">
    <text evidence="9">Belongs to the Nth/MutY family.</text>
</comment>
<feature type="binding site" evidence="9">
    <location>
        <position position="197"/>
    </location>
    <ligand>
        <name>[4Fe-4S] cluster</name>
        <dbReference type="ChEBI" id="CHEBI:49883"/>
    </ligand>
</feature>
<evidence type="ECO:0000256" key="2">
    <source>
        <dbReference type="ARBA" id="ARBA00022723"/>
    </source>
</evidence>
<dbReference type="InterPro" id="IPR003651">
    <property type="entry name" value="Endonuclease3_FeS-loop_motif"/>
</dbReference>
<dbReference type="InterPro" id="IPR003265">
    <property type="entry name" value="HhH-GPD_domain"/>
</dbReference>
<evidence type="ECO:0000256" key="6">
    <source>
        <dbReference type="ARBA" id="ARBA00023014"/>
    </source>
</evidence>
<evidence type="ECO:0000313" key="11">
    <source>
        <dbReference type="EMBL" id="MEN3929784.1"/>
    </source>
</evidence>
<dbReference type="Gene3D" id="1.10.340.30">
    <property type="entry name" value="Hypothetical protein, domain 2"/>
    <property type="match status" value="1"/>
</dbReference>
<keyword evidence="6 9" id="KW-0411">Iron-sulfur</keyword>
<feature type="domain" description="HhH-GPD" evidence="10">
    <location>
        <begin position="48"/>
        <end position="195"/>
    </location>
</feature>
<gene>
    <name evidence="9 11" type="primary">nth</name>
    <name evidence="11" type="ORF">WJT86_01750</name>
</gene>
<keyword evidence="7 9" id="KW-0234">DNA repair</keyword>
<comment type="function">
    <text evidence="9">DNA repair enzyme that has both DNA N-glycosylase activity and AP-lyase activity. The DNA N-glycosylase activity releases various damaged pyrimidines from DNA by cleaving the N-glycosidic bond, leaving an AP (apurinic/apyrimidinic) site. The AP-lyase activity cleaves the phosphodiester bond 3' to the AP site by a beta-elimination, leaving a 3'-terminal unsaturated sugar and a product with a terminal 5'-phosphate.</text>
</comment>
<dbReference type="PANTHER" id="PTHR10359">
    <property type="entry name" value="A/G-SPECIFIC ADENINE GLYCOSYLASE/ENDONUCLEASE III"/>
    <property type="match status" value="1"/>
</dbReference>
<organism evidence="11 12">
    <name type="scientific">Hohaiivirga grylli</name>
    <dbReference type="NCBI Taxonomy" id="3133970"/>
    <lineage>
        <taxon>Bacteria</taxon>
        <taxon>Pseudomonadati</taxon>
        <taxon>Pseudomonadota</taxon>
        <taxon>Alphaproteobacteria</taxon>
        <taxon>Hyphomicrobiales</taxon>
        <taxon>Methylobacteriaceae</taxon>
        <taxon>Hohaiivirga</taxon>
    </lineage>
</organism>
<dbReference type="SMART" id="SM00478">
    <property type="entry name" value="ENDO3c"/>
    <property type="match status" value="1"/>
</dbReference>
<keyword evidence="11" id="KW-0540">Nuclease</keyword>
<keyword evidence="5 9" id="KW-0408">Iron</keyword>
<dbReference type="Gene3D" id="1.10.1670.10">
    <property type="entry name" value="Helix-hairpin-Helix base-excision DNA repair enzymes (C-terminal)"/>
    <property type="match status" value="1"/>
</dbReference>
<dbReference type="EC" id="4.2.99.18" evidence="9"/>
<dbReference type="NCBIfam" id="TIGR01083">
    <property type="entry name" value="nth"/>
    <property type="match status" value="1"/>
</dbReference>
<comment type="cofactor">
    <cofactor evidence="9">
        <name>[4Fe-4S] cluster</name>
        <dbReference type="ChEBI" id="CHEBI:49883"/>
    </cofactor>
    <text evidence="9">Binds 1 [4Fe-4S] cluster.</text>
</comment>
<dbReference type="PROSITE" id="PS01155">
    <property type="entry name" value="ENDONUCLEASE_III_2"/>
    <property type="match status" value="1"/>
</dbReference>
<comment type="caution">
    <text evidence="11">The sequence shown here is derived from an EMBL/GenBank/DDBJ whole genome shotgun (WGS) entry which is preliminary data.</text>
</comment>
<name>A0ABV0BFM9_9HYPH</name>
<feature type="binding site" evidence="9">
    <location>
        <position position="213"/>
    </location>
    <ligand>
        <name>[4Fe-4S] cluster</name>
        <dbReference type="ChEBI" id="CHEBI:49883"/>
    </ligand>
</feature>
<evidence type="ECO:0000256" key="9">
    <source>
        <dbReference type="HAMAP-Rule" id="MF_00942"/>
    </source>
</evidence>
<comment type="catalytic activity">
    <reaction evidence="9">
        <text>2'-deoxyribonucleotide-(2'-deoxyribose 5'-phosphate)-2'-deoxyribonucleotide-DNA = a 3'-end 2'-deoxyribonucleotide-(2,3-dehydro-2,3-deoxyribose 5'-phosphate)-DNA + a 5'-end 5'-phospho-2'-deoxyribonucleoside-DNA + H(+)</text>
        <dbReference type="Rhea" id="RHEA:66592"/>
        <dbReference type="Rhea" id="RHEA-COMP:13180"/>
        <dbReference type="Rhea" id="RHEA-COMP:16897"/>
        <dbReference type="Rhea" id="RHEA-COMP:17067"/>
        <dbReference type="ChEBI" id="CHEBI:15378"/>
        <dbReference type="ChEBI" id="CHEBI:136412"/>
        <dbReference type="ChEBI" id="CHEBI:157695"/>
        <dbReference type="ChEBI" id="CHEBI:167181"/>
        <dbReference type="EC" id="4.2.99.18"/>
    </reaction>
</comment>
<dbReference type="InterPro" id="IPR011257">
    <property type="entry name" value="DNA_glycosylase"/>
</dbReference>
<keyword evidence="9" id="KW-0238">DNA-binding</keyword>
<dbReference type="PANTHER" id="PTHR10359:SF18">
    <property type="entry name" value="ENDONUCLEASE III"/>
    <property type="match status" value="1"/>
</dbReference>
<keyword evidence="12" id="KW-1185">Reference proteome</keyword>
<dbReference type="Proteomes" id="UP001418637">
    <property type="component" value="Unassembled WGS sequence"/>
</dbReference>
<evidence type="ECO:0000259" key="10">
    <source>
        <dbReference type="SMART" id="SM00478"/>
    </source>
</evidence>